<dbReference type="PANTHER" id="PTHR14343:SF3">
    <property type="entry name" value="SIMILAR TO PREDICTED GENE ICRFP703B1614Q5.5"/>
    <property type="match status" value="1"/>
</dbReference>
<dbReference type="AlphaFoldDB" id="A0A8C5P0A0"/>
<organism evidence="3 4">
    <name type="scientific">Jaculus jaculus</name>
    <name type="common">Lesser Egyptian jerboa</name>
    <dbReference type="NCBI Taxonomy" id="51337"/>
    <lineage>
        <taxon>Eukaryota</taxon>
        <taxon>Metazoa</taxon>
        <taxon>Chordata</taxon>
        <taxon>Craniata</taxon>
        <taxon>Vertebrata</taxon>
        <taxon>Euteleostomi</taxon>
        <taxon>Mammalia</taxon>
        <taxon>Eutheria</taxon>
        <taxon>Euarchontoglires</taxon>
        <taxon>Glires</taxon>
        <taxon>Rodentia</taxon>
        <taxon>Myomorpha</taxon>
        <taxon>Dipodoidea</taxon>
        <taxon>Dipodidae</taxon>
        <taxon>Dipodinae</taxon>
        <taxon>Jaculus</taxon>
    </lineage>
</organism>
<feature type="compositionally biased region" description="Basic and acidic residues" evidence="1">
    <location>
        <begin position="385"/>
        <end position="396"/>
    </location>
</feature>
<dbReference type="InterPro" id="IPR032770">
    <property type="entry name" value="DUF4537"/>
</dbReference>
<dbReference type="Ensembl" id="ENSJJAT00000019964.1">
    <property type="protein sequence ID" value="ENSJJAP00000013474.1"/>
    <property type="gene ID" value="ENSJJAG00000016215.1"/>
</dbReference>
<dbReference type="Proteomes" id="UP000694385">
    <property type="component" value="Unassembled WGS sequence"/>
</dbReference>
<dbReference type="Pfam" id="PF15057">
    <property type="entry name" value="DUF4537"/>
    <property type="match status" value="1"/>
</dbReference>
<dbReference type="OMA" id="DHAVNTD"/>
<reference evidence="3" key="2">
    <citation type="submission" date="2025-09" db="UniProtKB">
        <authorList>
            <consortium name="Ensembl"/>
        </authorList>
    </citation>
    <scope>IDENTIFICATION</scope>
</reference>
<feature type="region of interest" description="Disordered" evidence="1">
    <location>
        <begin position="289"/>
        <end position="396"/>
    </location>
</feature>
<name>A0A8C5P0A0_JACJA</name>
<evidence type="ECO:0000313" key="3">
    <source>
        <dbReference type="Ensembl" id="ENSJJAP00000013474.1"/>
    </source>
</evidence>
<keyword evidence="4" id="KW-1185">Reference proteome</keyword>
<feature type="compositionally biased region" description="Basic and acidic residues" evidence="1">
    <location>
        <begin position="291"/>
        <end position="302"/>
    </location>
</feature>
<reference evidence="3" key="1">
    <citation type="submission" date="2025-08" db="UniProtKB">
        <authorList>
            <consortium name="Ensembl"/>
        </authorList>
    </citation>
    <scope>IDENTIFICATION</scope>
</reference>
<evidence type="ECO:0000313" key="4">
    <source>
        <dbReference type="Proteomes" id="UP000694385"/>
    </source>
</evidence>
<evidence type="ECO:0000256" key="1">
    <source>
        <dbReference type="SAM" id="MobiDB-lite"/>
    </source>
</evidence>
<evidence type="ECO:0000259" key="2">
    <source>
        <dbReference type="Pfam" id="PF15057"/>
    </source>
</evidence>
<sequence length="396" mass="43696">MEPSTGPKYCSVTETMKNPPRDGAASLCPFVLREPWLPWHHTLTRYGSAHPCLHVKDPAWQGPGRLEGAEGAAGTWVLARREPDGFYYRAQIKAAPELERKGALVVEFEAPLISRPSLPAQQQSVVFKEDVLQLSPSVEHSLQPGDKVLAPWGPEQQQYGPGTVLLGLKTKHPQRASKEKEITIYFWNGKTANVPLSRVRWVSPTVWKKAVQRLQTLHARECPSPLPGRPCCSPLRPVTGCTTHRPPLDTSFLCPPCRPHACCQLPCQGCLCCCPLVGPTWWPVASPSEVAGRELPESEEKPTAPQPLPLKGPEEEALAAFPPMASSSSSSSSSCEEDNLENDLEMELFPRQMVSRAVNTEPILPETSPRQSGARRPGWRYWRRNGAEPRPGKPDG</sequence>
<protein>
    <submittedName>
        <fullName evidence="3">cDNA sequence BC051019</fullName>
    </submittedName>
</protein>
<dbReference type="PANTHER" id="PTHR14343">
    <property type="entry name" value="VWFA DOMAIN-CONTAINING PROTEIN"/>
    <property type="match status" value="1"/>
</dbReference>
<dbReference type="GeneTree" id="ENSGT00390000012348"/>
<accession>A0A8C5P0A0</accession>
<feature type="compositionally biased region" description="Acidic residues" evidence="1">
    <location>
        <begin position="335"/>
        <end position="346"/>
    </location>
</feature>
<proteinExistence type="predicted"/>
<feature type="domain" description="DUF4537" evidence="2">
    <location>
        <begin position="74"/>
        <end position="213"/>
    </location>
</feature>